<dbReference type="Pfam" id="PF07690">
    <property type="entry name" value="MFS_1"/>
    <property type="match status" value="1"/>
</dbReference>
<name>A0ABU9YHI3_9PROT</name>
<sequence length="395" mass="41352">MTHNRRVITFINLAHVADHMFMLIFPTAVIGMTSAFDMSYGALLTLSLGGFIAFGAGSIPAGWLGDLWSRRNMMAVFFIGIGAAAIATGFAQGTTMIAVCLTGIGLFASIYHPVGTAMLTAHAERLGREIGINGVFGNLGVAFAALITGAITQYLGWRWAFILPGAVAVVTGLLFLMLVPDRPAPAIRSRGATGPIPRGVMVRAFAVLAMVTIAGGLVFNATTIAMPQLFTERLADLVSTPMGIGALTALVFVAGATSQLIVGRLIDRYTLRQVFLPLAALQAPCLLLAATTGGWTLIPLAVVMMFAIFGQVTINDGMVAHYTADRWRARAYAVRYLVSFAASACAVPLIAWTHDGGAGFAGLFPVLAAFGGIVFVGATIFPGRPRGQTVAVAAE</sequence>
<feature type="transmembrane region" description="Helical" evidence="7">
    <location>
        <begin position="332"/>
        <end position="352"/>
    </location>
</feature>
<feature type="domain" description="Major facilitator superfamily (MFS) profile" evidence="8">
    <location>
        <begin position="7"/>
        <end position="386"/>
    </location>
</feature>
<keyword evidence="3" id="KW-1003">Cell membrane</keyword>
<evidence type="ECO:0000256" key="7">
    <source>
        <dbReference type="SAM" id="Phobius"/>
    </source>
</evidence>
<keyword evidence="2" id="KW-0813">Transport</keyword>
<protein>
    <submittedName>
        <fullName evidence="9">MFS transporter</fullName>
    </submittedName>
</protein>
<dbReference type="InterPro" id="IPR050171">
    <property type="entry name" value="MFS_Transporters"/>
</dbReference>
<dbReference type="PANTHER" id="PTHR23517">
    <property type="entry name" value="RESISTANCE PROTEIN MDTM, PUTATIVE-RELATED-RELATED"/>
    <property type="match status" value="1"/>
</dbReference>
<dbReference type="InterPro" id="IPR011701">
    <property type="entry name" value="MFS"/>
</dbReference>
<feature type="transmembrane region" description="Helical" evidence="7">
    <location>
        <begin position="96"/>
        <end position="114"/>
    </location>
</feature>
<feature type="transmembrane region" description="Helical" evidence="7">
    <location>
        <begin position="38"/>
        <end position="61"/>
    </location>
</feature>
<dbReference type="PROSITE" id="PS50850">
    <property type="entry name" value="MFS"/>
    <property type="match status" value="1"/>
</dbReference>
<reference evidence="9 10" key="1">
    <citation type="submission" date="2024-03" db="EMBL/GenBank/DDBJ databases">
        <title>High-quality draft genome sequencing of Tistrella sp. BH-R2-4.</title>
        <authorList>
            <person name="Dong C."/>
        </authorList>
    </citation>
    <scope>NUCLEOTIDE SEQUENCE [LARGE SCALE GENOMIC DNA]</scope>
    <source>
        <strain evidence="9 10">BH-R2-4</strain>
    </source>
</reference>
<evidence type="ECO:0000256" key="5">
    <source>
        <dbReference type="ARBA" id="ARBA00022989"/>
    </source>
</evidence>
<evidence type="ECO:0000256" key="1">
    <source>
        <dbReference type="ARBA" id="ARBA00004651"/>
    </source>
</evidence>
<gene>
    <name evidence="9" type="ORF">WG926_08075</name>
</gene>
<evidence type="ECO:0000259" key="8">
    <source>
        <dbReference type="PROSITE" id="PS50850"/>
    </source>
</evidence>
<dbReference type="RefSeq" id="WP_345934584.1">
    <property type="nucleotide sequence ID" value="NZ_JBBKTV010000008.1"/>
</dbReference>
<keyword evidence="5 7" id="KW-1133">Transmembrane helix</keyword>
<dbReference type="InterPro" id="IPR036259">
    <property type="entry name" value="MFS_trans_sf"/>
</dbReference>
<feature type="transmembrane region" description="Helical" evidence="7">
    <location>
        <begin position="7"/>
        <end position="32"/>
    </location>
</feature>
<dbReference type="Proteomes" id="UP001413721">
    <property type="component" value="Unassembled WGS sequence"/>
</dbReference>
<dbReference type="PANTHER" id="PTHR23517:SF2">
    <property type="entry name" value="MULTIDRUG RESISTANCE PROTEIN MDTH"/>
    <property type="match status" value="1"/>
</dbReference>
<dbReference type="Gene3D" id="1.20.1250.20">
    <property type="entry name" value="MFS general substrate transporter like domains"/>
    <property type="match status" value="2"/>
</dbReference>
<dbReference type="EMBL" id="JBBKTW010000003">
    <property type="protein sequence ID" value="MEN2988257.1"/>
    <property type="molecule type" value="Genomic_DNA"/>
</dbReference>
<keyword evidence="4 7" id="KW-0812">Transmembrane</keyword>
<evidence type="ECO:0000256" key="6">
    <source>
        <dbReference type="ARBA" id="ARBA00023136"/>
    </source>
</evidence>
<dbReference type="SUPFAM" id="SSF103473">
    <property type="entry name" value="MFS general substrate transporter"/>
    <property type="match status" value="1"/>
</dbReference>
<feature type="transmembrane region" description="Helical" evidence="7">
    <location>
        <begin position="161"/>
        <end position="179"/>
    </location>
</feature>
<evidence type="ECO:0000313" key="9">
    <source>
        <dbReference type="EMBL" id="MEN2988257.1"/>
    </source>
</evidence>
<feature type="transmembrane region" description="Helical" evidence="7">
    <location>
        <begin position="73"/>
        <end position="90"/>
    </location>
</feature>
<keyword evidence="6 7" id="KW-0472">Membrane</keyword>
<proteinExistence type="predicted"/>
<feature type="transmembrane region" description="Helical" evidence="7">
    <location>
        <begin position="358"/>
        <end position="381"/>
    </location>
</feature>
<dbReference type="InterPro" id="IPR020846">
    <property type="entry name" value="MFS_dom"/>
</dbReference>
<keyword evidence="10" id="KW-1185">Reference proteome</keyword>
<comment type="caution">
    <text evidence="9">The sequence shown here is derived from an EMBL/GenBank/DDBJ whole genome shotgun (WGS) entry which is preliminary data.</text>
</comment>
<comment type="subcellular location">
    <subcellularLocation>
        <location evidence="1">Cell membrane</location>
        <topology evidence="1">Multi-pass membrane protein</topology>
    </subcellularLocation>
</comment>
<evidence type="ECO:0000256" key="4">
    <source>
        <dbReference type="ARBA" id="ARBA00022692"/>
    </source>
</evidence>
<accession>A0ABU9YHI3</accession>
<evidence type="ECO:0000256" key="2">
    <source>
        <dbReference type="ARBA" id="ARBA00022448"/>
    </source>
</evidence>
<evidence type="ECO:0000256" key="3">
    <source>
        <dbReference type="ARBA" id="ARBA00022475"/>
    </source>
</evidence>
<feature type="transmembrane region" description="Helical" evidence="7">
    <location>
        <begin position="297"/>
        <end position="320"/>
    </location>
</feature>
<evidence type="ECO:0000313" key="10">
    <source>
        <dbReference type="Proteomes" id="UP001413721"/>
    </source>
</evidence>
<feature type="transmembrane region" description="Helical" evidence="7">
    <location>
        <begin position="242"/>
        <end position="262"/>
    </location>
</feature>
<feature type="transmembrane region" description="Helical" evidence="7">
    <location>
        <begin position="274"/>
        <end position="291"/>
    </location>
</feature>
<feature type="transmembrane region" description="Helical" evidence="7">
    <location>
        <begin position="200"/>
        <end position="222"/>
    </location>
</feature>
<organism evidence="9 10">
    <name type="scientific">Tistrella arctica</name>
    <dbReference type="NCBI Taxonomy" id="3133430"/>
    <lineage>
        <taxon>Bacteria</taxon>
        <taxon>Pseudomonadati</taxon>
        <taxon>Pseudomonadota</taxon>
        <taxon>Alphaproteobacteria</taxon>
        <taxon>Geminicoccales</taxon>
        <taxon>Geminicoccaceae</taxon>
        <taxon>Tistrella</taxon>
    </lineage>
</organism>
<feature type="transmembrane region" description="Helical" evidence="7">
    <location>
        <begin position="135"/>
        <end position="155"/>
    </location>
</feature>